<protein>
    <submittedName>
        <fullName evidence="2">Uncharacterized protein</fullName>
    </submittedName>
</protein>
<keyword evidence="3" id="KW-1185">Reference proteome</keyword>
<reference evidence="2 3" key="1">
    <citation type="journal article" date="2016" name="Front. Microbiol.">
        <title>Comparative Genomic Analysis Reveals a Diverse Repertoire of Genes Involved in Prokaryote-Eukaryote Interactions within the Pseudovibrio Genus.</title>
        <authorList>
            <person name="Romano S."/>
            <person name="Fernandez-Guerra A."/>
            <person name="Reen F.J."/>
            <person name="Glockner F.O."/>
            <person name="Crowley S.P."/>
            <person name="O'Sullivan O."/>
            <person name="Cotter P.D."/>
            <person name="Adams C."/>
            <person name="Dobson A.D."/>
            <person name="O'Gara F."/>
        </authorList>
    </citation>
    <scope>NUCLEOTIDE SEQUENCE [LARGE SCALE GENOMIC DNA]</scope>
    <source>
        <strain evidence="2 3">Ad2</strain>
    </source>
</reference>
<dbReference type="STRING" id="989403.SAMN05421798_12612"/>
<evidence type="ECO:0000313" key="2">
    <source>
        <dbReference type="EMBL" id="KZL15733.1"/>
    </source>
</evidence>
<gene>
    <name evidence="2" type="ORF">PsAD2_03553</name>
</gene>
<feature type="compositionally biased region" description="Basic residues" evidence="1">
    <location>
        <begin position="7"/>
        <end position="16"/>
    </location>
</feature>
<feature type="compositionally biased region" description="Polar residues" evidence="1">
    <location>
        <begin position="17"/>
        <end position="26"/>
    </location>
</feature>
<dbReference type="AlphaFoldDB" id="A0A165VZX8"/>
<sequence>MSAPLYGKRKPARATRPHQSQKPVSCTAALSETQSCATPKIENTSLDCMRSSAQFSVGRLWSRAGA</sequence>
<dbReference type="PATRIC" id="fig|989403.3.peg.3839"/>
<dbReference type="Proteomes" id="UP000076577">
    <property type="component" value="Unassembled WGS sequence"/>
</dbReference>
<feature type="region of interest" description="Disordered" evidence="1">
    <location>
        <begin position="1"/>
        <end position="26"/>
    </location>
</feature>
<comment type="caution">
    <text evidence="2">The sequence shown here is derived from an EMBL/GenBank/DDBJ whole genome shotgun (WGS) entry which is preliminary data.</text>
</comment>
<evidence type="ECO:0000313" key="3">
    <source>
        <dbReference type="Proteomes" id="UP000076577"/>
    </source>
</evidence>
<name>A0A165VZX8_9HYPH</name>
<accession>A0A165VZX8</accession>
<dbReference type="EMBL" id="LMCB01000062">
    <property type="protein sequence ID" value="KZL15733.1"/>
    <property type="molecule type" value="Genomic_DNA"/>
</dbReference>
<proteinExistence type="predicted"/>
<evidence type="ECO:0000256" key="1">
    <source>
        <dbReference type="SAM" id="MobiDB-lite"/>
    </source>
</evidence>
<organism evidence="2 3">
    <name type="scientific">Pseudovibrio axinellae</name>
    <dbReference type="NCBI Taxonomy" id="989403"/>
    <lineage>
        <taxon>Bacteria</taxon>
        <taxon>Pseudomonadati</taxon>
        <taxon>Pseudomonadota</taxon>
        <taxon>Alphaproteobacteria</taxon>
        <taxon>Hyphomicrobiales</taxon>
        <taxon>Stappiaceae</taxon>
        <taxon>Pseudovibrio</taxon>
    </lineage>
</organism>